<feature type="region of interest" description="Disordered" evidence="1">
    <location>
        <begin position="573"/>
        <end position="608"/>
    </location>
</feature>
<name>F4P7N5_BATDJ</name>
<dbReference type="PROSITE" id="PS50955">
    <property type="entry name" value="LEM_LIKE"/>
    <property type="match status" value="1"/>
</dbReference>
<feature type="compositionally biased region" description="Polar residues" evidence="1">
    <location>
        <begin position="300"/>
        <end position="331"/>
    </location>
</feature>
<keyword evidence="2" id="KW-0472">Membrane</keyword>
<dbReference type="GO" id="GO:0003677">
    <property type="term" value="F:DNA binding"/>
    <property type="evidence" value="ECO:0007669"/>
    <property type="project" value="InterPro"/>
</dbReference>
<dbReference type="InterPro" id="IPR013146">
    <property type="entry name" value="LEM-like_dom"/>
</dbReference>
<dbReference type="InterPro" id="IPR051656">
    <property type="entry name" value="LEM_domain"/>
</dbReference>
<keyword evidence="5" id="KW-1185">Reference proteome</keyword>
<evidence type="ECO:0000313" key="5">
    <source>
        <dbReference type="Proteomes" id="UP000007241"/>
    </source>
</evidence>
<dbReference type="HOGENOM" id="CLU_327599_0_0_1"/>
<feature type="region of interest" description="Disordered" evidence="1">
    <location>
        <begin position="379"/>
        <end position="439"/>
    </location>
</feature>
<feature type="compositionally biased region" description="Basic and acidic residues" evidence="1">
    <location>
        <begin position="150"/>
        <end position="166"/>
    </location>
</feature>
<dbReference type="Gene3D" id="1.10.720.40">
    <property type="match status" value="1"/>
</dbReference>
<feature type="region of interest" description="Disordered" evidence="1">
    <location>
        <begin position="150"/>
        <end position="174"/>
    </location>
</feature>
<accession>F4P7N5</accession>
<keyword evidence="2" id="KW-1133">Transmembrane helix</keyword>
<dbReference type="GeneID" id="18240831"/>
<dbReference type="RefSeq" id="XP_006680776.1">
    <property type="nucleotide sequence ID" value="XM_006680713.1"/>
</dbReference>
<feature type="transmembrane region" description="Helical" evidence="2">
    <location>
        <begin position="653"/>
        <end position="674"/>
    </location>
</feature>
<feature type="domain" description="LEM-like" evidence="3">
    <location>
        <begin position="12"/>
        <end position="55"/>
    </location>
</feature>
<dbReference type="PANTHER" id="PTHR12019:SF9">
    <property type="entry name" value="THYMOPOIETIN"/>
    <property type="match status" value="1"/>
</dbReference>
<dbReference type="STRING" id="684364.F4P7N5"/>
<dbReference type="OrthoDB" id="2108436at2759"/>
<keyword evidence="2" id="KW-0812">Transmembrane</keyword>
<evidence type="ECO:0000313" key="4">
    <source>
        <dbReference type="EMBL" id="EGF78453.1"/>
    </source>
</evidence>
<dbReference type="InterPro" id="IPR011015">
    <property type="entry name" value="LEM/LEM-like_dom_sf"/>
</dbReference>
<dbReference type="SMART" id="SM01261">
    <property type="entry name" value="Thymopoietin"/>
    <property type="match status" value="1"/>
</dbReference>
<dbReference type="Proteomes" id="UP000007241">
    <property type="component" value="Unassembled WGS sequence"/>
</dbReference>
<evidence type="ECO:0000256" key="1">
    <source>
        <dbReference type="SAM" id="MobiDB-lite"/>
    </source>
</evidence>
<reference evidence="4 5" key="1">
    <citation type="submission" date="2009-12" db="EMBL/GenBank/DDBJ databases">
        <title>The draft genome of Batrachochytrium dendrobatidis.</title>
        <authorList>
            <consortium name="US DOE Joint Genome Institute (JGI-PGF)"/>
            <person name="Kuo A."/>
            <person name="Salamov A."/>
            <person name="Schmutz J."/>
            <person name="Lucas S."/>
            <person name="Pitluck S."/>
            <person name="Rosenblum E."/>
            <person name="Stajich J."/>
            <person name="Eisen M."/>
            <person name="Grigoriev I.V."/>
        </authorList>
    </citation>
    <scope>NUCLEOTIDE SEQUENCE [LARGE SCALE GENOMIC DNA]</scope>
    <source>
        <strain evidence="5">JAM81 / FGSC 10211</strain>
    </source>
</reference>
<dbReference type="EMBL" id="GL882888">
    <property type="protein sequence ID" value="EGF78453.1"/>
    <property type="molecule type" value="Genomic_DNA"/>
</dbReference>
<evidence type="ECO:0000259" key="3">
    <source>
        <dbReference type="PROSITE" id="PS50955"/>
    </source>
</evidence>
<dbReference type="InParanoid" id="F4P7N5"/>
<feature type="region of interest" description="Disordered" evidence="1">
    <location>
        <begin position="248"/>
        <end position="331"/>
    </location>
</feature>
<gene>
    <name evidence="4" type="ORF">BATDEDRAFT_35636</name>
</gene>
<dbReference type="PANTHER" id="PTHR12019">
    <property type="entry name" value="LAMINA-ASSOCIATED POLYPEPTIDE THYMOPOIETIN"/>
    <property type="match status" value="1"/>
</dbReference>
<dbReference type="AlphaFoldDB" id="F4P7N5"/>
<proteinExistence type="predicted"/>
<sequence length="878" mass="96615">MTPSIPPYLLPDYDPCKATINELCSVLSTMNVALPASRQLKQVYIDLFNKTVTADTRPLLVDRVLSVRPSEVGITQLSKDGICERLLATDIPPPSVAVRTPAREDEQLLEPFELSPLPLKHKNKRSITTTTPTTVNQTAFKQTVTFDKENTRPLHDSTLSDDHRQVSSEVSCNNTKSTNKLAAAVHSASTLLRKISIPRRRGHLSSSTDVDATQVDLKQVHTQDASIPTAAETTSPVQYKRTRIVLGHATEEDPASNDHTDTPTTPVKSSRRITRTTVVGGTSPVAAGGLTSTDHDLTKLKSNGSTTKSPSKSLGSDTEISARSTSLQHTSTKLRVFSNRTTPSRLYASSNIQIHDMMDCNTANLDNDSRTVSTTNVFETGDMEQDINTPLKYRQSTTQGTHGTKSVKATQSPKSKNANSNNDHLEKSPNSTMSAPSRSKFYIDPFMPGVRSKVGGAAHSQFLSHSNQSSLFSPDAVTQNAEDDQVEFKTRKVSDLAAEWTRKIQMSVEEAKAAAAVTTSLAAAHNRGANNMLAASAEPPIVEASSKLLYPDLTNRASNDLVQTNDAAHLDSKKSLPIKKNPFQKHSKSTFEQSSSRKSRNPFKSMDADEDCTVTEMDDSVSEWSQADGGINDSSHLASEVYDESTLIAKSSWVAPFFGVLFVAAMTILVGLYWRELVVLAKTPFDEKHPIMLAYAYALNMYANPQIAMDHIYEFLEQSHHAISEWSRISYLHAVYAYALLRQYMLELMDTVLTSYGHVRPIFISYAHTTSASVFAVYADLQKTVLAHYTSSKETLVPNLLIIWQIIVDRQIAFVHECATYCMTIYTSMSMTLVRNTIDAIMSAVDAAAHRVAEWSQPILDPLMAKVHVFLKSTETGA</sequence>
<protein>
    <recommendedName>
        <fullName evidence="3">LEM-like domain-containing protein</fullName>
    </recommendedName>
</protein>
<organism evidence="4 5">
    <name type="scientific">Batrachochytrium dendrobatidis (strain JAM81 / FGSC 10211)</name>
    <name type="common">Frog chytrid fungus</name>
    <dbReference type="NCBI Taxonomy" id="684364"/>
    <lineage>
        <taxon>Eukaryota</taxon>
        <taxon>Fungi</taxon>
        <taxon>Fungi incertae sedis</taxon>
        <taxon>Chytridiomycota</taxon>
        <taxon>Chytridiomycota incertae sedis</taxon>
        <taxon>Chytridiomycetes</taxon>
        <taxon>Rhizophydiales</taxon>
        <taxon>Rhizophydiales incertae sedis</taxon>
        <taxon>Batrachochytrium</taxon>
    </lineage>
</organism>
<evidence type="ECO:0000256" key="2">
    <source>
        <dbReference type="SAM" id="Phobius"/>
    </source>
</evidence>
<feature type="compositionally biased region" description="Polar residues" evidence="1">
    <location>
        <begin position="394"/>
        <end position="437"/>
    </location>
</feature>